<feature type="transmembrane region" description="Helical" evidence="7">
    <location>
        <begin position="27"/>
        <end position="50"/>
    </location>
</feature>
<sequence>MEFSSDKSGNRSLTAMGITGGMKCLKYLLFFFNVIFLLCGITLMVVGALTQVALFSTLMIKSSIASGGPITIIGVGAMVFLIAFFGCCGAWKESYCMVTMFAILLSLIIFVEIAAAITGYVFRQKVSEVVHESLTTVFSQYNSVQPQFRDYLDKLQISLSCCGVNSSSDWVQHKPDNNSVPDSCCKTKTTDCGVGAMTDANKVNEKGCQGALVEFLKNNSMWVIVSVLVIAMLQVMGLVFACLLMRGIRSGYEVM</sequence>
<dbReference type="PIRSF" id="PIRSF002419">
    <property type="entry name" value="Tetraspanin"/>
    <property type="match status" value="1"/>
</dbReference>
<accession>A0A6A4SPF3</accession>
<comment type="subcellular location">
    <subcellularLocation>
        <location evidence="1 7">Membrane</location>
        <topology evidence="1 7">Multi-pass membrane protein</topology>
    </subcellularLocation>
</comment>
<dbReference type="PROSITE" id="PS00421">
    <property type="entry name" value="TM4_1"/>
    <property type="match status" value="1"/>
</dbReference>
<protein>
    <recommendedName>
        <fullName evidence="7">Tetraspanin</fullName>
    </recommendedName>
</protein>
<dbReference type="AlphaFoldDB" id="A0A6A4SPF3"/>
<dbReference type="PANTHER" id="PTHR19282">
    <property type="entry name" value="TETRASPANIN"/>
    <property type="match status" value="1"/>
</dbReference>
<dbReference type="Proteomes" id="UP000438429">
    <property type="component" value="Unassembled WGS sequence"/>
</dbReference>
<feature type="transmembrane region" description="Helical" evidence="7">
    <location>
        <begin position="70"/>
        <end position="91"/>
    </location>
</feature>
<organism evidence="8 9">
    <name type="scientific">Scophthalmus maximus</name>
    <name type="common">Turbot</name>
    <name type="synonym">Psetta maxima</name>
    <dbReference type="NCBI Taxonomy" id="52904"/>
    <lineage>
        <taxon>Eukaryota</taxon>
        <taxon>Metazoa</taxon>
        <taxon>Chordata</taxon>
        <taxon>Craniata</taxon>
        <taxon>Vertebrata</taxon>
        <taxon>Euteleostomi</taxon>
        <taxon>Actinopterygii</taxon>
        <taxon>Neopterygii</taxon>
        <taxon>Teleostei</taxon>
        <taxon>Neoteleostei</taxon>
        <taxon>Acanthomorphata</taxon>
        <taxon>Carangaria</taxon>
        <taxon>Pleuronectiformes</taxon>
        <taxon>Pleuronectoidei</taxon>
        <taxon>Scophthalmidae</taxon>
        <taxon>Scophthalmus</taxon>
    </lineage>
</organism>
<dbReference type="InterPro" id="IPR018503">
    <property type="entry name" value="Tetraspanin_CS"/>
</dbReference>
<feature type="transmembrane region" description="Helical" evidence="7">
    <location>
        <begin position="221"/>
        <end position="245"/>
    </location>
</feature>
<evidence type="ECO:0000256" key="5">
    <source>
        <dbReference type="ARBA" id="ARBA00023136"/>
    </source>
</evidence>
<evidence type="ECO:0000256" key="2">
    <source>
        <dbReference type="ARBA" id="ARBA00006840"/>
    </source>
</evidence>
<dbReference type="PRINTS" id="PR00259">
    <property type="entry name" value="TMFOUR"/>
</dbReference>
<evidence type="ECO:0000256" key="7">
    <source>
        <dbReference type="RuleBase" id="RU361218"/>
    </source>
</evidence>
<proteinExistence type="inferred from homology"/>
<dbReference type="InterPro" id="IPR018499">
    <property type="entry name" value="Tetraspanin/Peripherin"/>
</dbReference>
<evidence type="ECO:0000313" key="8">
    <source>
        <dbReference type="EMBL" id="KAF0035853.1"/>
    </source>
</evidence>
<comment type="caution">
    <text evidence="8">The sequence shown here is derived from an EMBL/GenBank/DDBJ whole genome shotgun (WGS) entry which is preliminary data.</text>
</comment>
<feature type="disulfide bond" evidence="6">
    <location>
        <begin position="161"/>
        <end position="192"/>
    </location>
</feature>
<dbReference type="PANTHER" id="PTHR19282:SF456">
    <property type="entry name" value="CD63 MOLECULE"/>
    <property type="match status" value="1"/>
</dbReference>
<name>A0A6A4SPF3_SCOMX</name>
<comment type="similarity">
    <text evidence="2 7">Belongs to the tetraspanin (TM4SF) family.</text>
</comment>
<feature type="transmembrane region" description="Helical" evidence="7">
    <location>
        <begin position="98"/>
        <end position="122"/>
    </location>
</feature>
<dbReference type="Gene3D" id="1.10.1450.10">
    <property type="entry name" value="Tetraspanin"/>
    <property type="match status" value="1"/>
</dbReference>
<keyword evidence="5 7" id="KW-0472">Membrane</keyword>
<gene>
    <name evidence="8" type="ORF">F2P81_011165</name>
</gene>
<dbReference type="InterPro" id="IPR008952">
    <property type="entry name" value="Tetraspanin_EC2_sf"/>
</dbReference>
<keyword evidence="6" id="KW-1015">Disulfide bond</keyword>
<evidence type="ECO:0000313" key="9">
    <source>
        <dbReference type="Proteomes" id="UP000438429"/>
    </source>
</evidence>
<dbReference type="GO" id="GO:1900746">
    <property type="term" value="P:regulation of vascular endothelial growth factor signaling pathway"/>
    <property type="evidence" value="ECO:0007669"/>
    <property type="project" value="TreeGrafter"/>
</dbReference>
<dbReference type="EMBL" id="VEVO01000010">
    <property type="protein sequence ID" value="KAF0035853.1"/>
    <property type="molecule type" value="Genomic_DNA"/>
</dbReference>
<evidence type="ECO:0000256" key="6">
    <source>
        <dbReference type="PIRSR" id="PIRSR002419-1"/>
    </source>
</evidence>
<keyword evidence="3 7" id="KW-0812">Transmembrane</keyword>
<reference evidence="8 9" key="1">
    <citation type="submission" date="2019-06" db="EMBL/GenBank/DDBJ databases">
        <title>Draft genomes of female and male turbot (Scophthalmus maximus).</title>
        <authorList>
            <person name="Xu H."/>
            <person name="Xu X.-W."/>
            <person name="Shao C."/>
            <person name="Chen S."/>
        </authorList>
    </citation>
    <scope>NUCLEOTIDE SEQUENCE [LARGE SCALE GENOMIC DNA]</scope>
    <source>
        <strain evidence="8">Ysfricsl-2016a</strain>
        <tissue evidence="8">Blood</tissue>
    </source>
</reference>
<dbReference type="Pfam" id="PF00335">
    <property type="entry name" value="Tetraspanin"/>
    <property type="match status" value="1"/>
</dbReference>
<keyword evidence="4 7" id="KW-1133">Transmembrane helix</keyword>
<evidence type="ECO:0000256" key="1">
    <source>
        <dbReference type="ARBA" id="ARBA00004141"/>
    </source>
</evidence>
<evidence type="ECO:0000256" key="3">
    <source>
        <dbReference type="ARBA" id="ARBA00022692"/>
    </source>
</evidence>
<evidence type="ECO:0000256" key="4">
    <source>
        <dbReference type="ARBA" id="ARBA00022989"/>
    </source>
</evidence>
<dbReference type="InterPro" id="IPR000301">
    <property type="entry name" value="Tetraspanin_animals"/>
</dbReference>
<dbReference type="SUPFAM" id="SSF48652">
    <property type="entry name" value="Tetraspanin"/>
    <property type="match status" value="1"/>
</dbReference>
<dbReference type="GO" id="GO:0005886">
    <property type="term" value="C:plasma membrane"/>
    <property type="evidence" value="ECO:0007669"/>
    <property type="project" value="TreeGrafter"/>
</dbReference>